<feature type="transmembrane region" description="Helical" evidence="7">
    <location>
        <begin position="480"/>
        <end position="498"/>
    </location>
</feature>
<keyword evidence="2" id="KW-0813">Transport</keyword>
<protein>
    <recommendedName>
        <fullName evidence="8">Amino acid transporter transmembrane domain-containing protein</fullName>
    </recommendedName>
</protein>
<feature type="transmembrane region" description="Helical" evidence="7">
    <location>
        <begin position="504"/>
        <end position="526"/>
    </location>
</feature>
<feature type="transmembrane region" description="Helical" evidence="7">
    <location>
        <begin position="218"/>
        <end position="238"/>
    </location>
</feature>
<name>A0A8X8ADA5_POPTO</name>
<evidence type="ECO:0000256" key="4">
    <source>
        <dbReference type="ARBA" id="ARBA00022970"/>
    </source>
</evidence>
<feature type="transmembrane region" description="Helical" evidence="7">
    <location>
        <begin position="110"/>
        <end position="134"/>
    </location>
</feature>
<feature type="transmembrane region" description="Helical" evidence="7">
    <location>
        <begin position="542"/>
        <end position="564"/>
    </location>
</feature>
<dbReference type="PANTHER" id="PTHR22950:SF686">
    <property type="entry name" value="AMINO ACID TRANSPORTER AVT6A-LIKE"/>
    <property type="match status" value="1"/>
</dbReference>
<organism evidence="9 10">
    <name type="scientific">Populus tomentosa</name>
    <name type="common">Chinese white poplar</name>
    <dbReference type="NCBI Taxonomy" id="118781"/>
    <lineage>
        <taxon>Eukaryota</taxon>
        <taxon>Viridiplantae</taxon>
        <taxon>Streptophyta</taxon>
        <taxon>Embryophyta</taxon>
        <taxon>Tracheophyta</taxon>
        <taxon>Spermatophyta</taxon>
        <taxon>Magnoliopsida</taxon>
        <taxon>eudicotyledons</taxon>
        <taxon>Gunneridae</taxon>
        <taxon>Pentapetalae</taxon>
        <taxon>rosids</taxon>
        <taxon>fabids</taxon>
        <taxon>Malpighiales</taxon>
        <taxon>Salicaceae</taxon>
        <taxon>Saliceae</taxon>
        <taxon>Populus</taxon>
    </lineage>
</organism>
<dbReference type="EMBL" id="JAAWWB010000003">
    <property type="protein sequence ID" value="KAG6786421.1"/>
    <property type="molecule type" value="Genomic_DNA"/>
</dbReference>
<feature type="transmembrane region" description="Helical" evidence="7">
    <location>
        <begin position="66"/>
        <end position="89"/>
    </location>
</feature>
<dbReference type="InterPro" id="IPR013057">
    <property type="entry name" value="AA_transpt_TM"/>
</dbReference>
<comment type="caution">
    <text evidence="9">The sequence shown here is derived from an EMBL/GenBank/DDBJ whole genome shotgun (WGS) entry which is preliminary data.</text>
</comment>
<reference evidence="9" key="1">
    <citation type="journal article" date="2020" name="bioRxiv">
        <title>Hybrid origin of Populus tomentosa Carr. identified through genome sequencing and phylogenomic analysis.</title>
        <authorList>
            <person name="An X."/>
            <person name="Gao K."/>
            <person name="Chen Z."/>
            <person name="Li J."/>
            <person name="Yang X."/>
            <person name="Yang X."/>
            <person name="Zhou J."/>
            <person name="Guo T."/>
            <person name="Zhao T."/>
            <person name="Huang S."/>
            <person name="Miao D."/>
            <person name="Khan W.U."/>
            <person name="Rao P."/>
            <person name="Ye M."/>
            <person name="Lei B."/>
            <person name="Liao W."/>
            <person name="Wang J."/>
            <person name="Ji L."/>
            <person name="Li Y."/>
            <person name="Guo B."/>
            <person name="Mustafa N.S."/>
            <person name="Li S."/>
            <person name="Yun Q."/>
            <person name="Keller S.R."/>
            <person name="Mao J."/>
            <person name="Zhang R."/>
            <person name="Strauss S.H."/>
        </authorList>
    </citation>
    <scope>NUCLEOTIDE SEQUENCE</scope>
    <source>
        <strain evidence="9">GM15</strain>
        <tissue evidence="9">Leaf</tissue>
    </source>
</reference>
<sequence length="572" mass="62854">MTVMSSNDIKYRRSPRISHLPQKHDDYEPLEVGFNGASFSGAVFNLSTTIVGAGIMALPSTVKQLGLIPGIIMILMGAALTETSIDMILRFGRASKTATYSGVVADSFGGFWRTLLQICIVINNLGMLIVYMIIIGDVLSGTWSDGVRHSGVMEEWFDQHWWTTRCPLLLFTTVFVFAPLISFKHVGKHAHCSNTTLAMEPSIMIAGLFVLLDEENNIDIWYVYNAVGAIAFLSMFHATNVHANHASTSYVGLVICFDAHGASPFIFYSLRYTSALAVGLAIVFVAITAGVAVVKLTEGTIGMPRLMPEVVDQTSFWKLFTTVPIIVTAYICHHNVITLSSESAYPSCKVNCLLWFKLPECLDGWTSMCHLVHPIENELKDHTHMKSIVRTSLTLCSSVYIATSFFGVLLFGDTTLDDVLANFDGDLGVPYSSLLDDVVRVSYGVHLMLVFPIVFFSLRLNLDELLFPFATPIAYDNRRFFLMTSALMGFIFLGANFVPNIWDAFQFTGATAAIAVGFIFPAAIALRDMHGIATKNDRRASWVLILLAVSSSTAAICSDIYSIFTSDSGIKS</sequence>
<keyword evidence="3 7" id="KW-0812">Transmembrane</keyword>
<keyword evidence="4" id="KW-0029">Amino-acid transport</keyword>
<gene>
    <name evidence="9" type="ORF">POTOM_008021</name>
</gene>
<evidence type="ECO:0000256" key="6">
    <source>
        <dbReference type="ARBA" id="ARBA00023136"/>
    </source>
</evidence>
<feature type="transmembrane region" description="Helical" evidence="7">
    <location>
        <begin position="250"/>
        <end position="270"/>
    </location>
</feature>
<feature type="transmembrane region" description="Helical" evidence="7">
    <location>
        <begin position="276"/>
        <end position="297"/>
    </location>
</feature>
<keyword evidence="5 7" id="KW-1133">Transmembrane helix</keyword>
<dbReference type="GO" id="GO:0031090">
    <property type="term" value="C:organelle membrane"/>
    <property type="evidence" value="ECO:0007669"/>
    <property type="project" value="UniProtKB-ARBA"/>
</dbReference>
<feature type="transmembrane region" description="Helical" evidence="7">
    <location>
        <begin position="393"/>
        <end position="412"/>
    </location>
</feature>
<feature type="transmembrane region" description="Helical" evidence="7">
    <location>
        <begin position="441"/>
        <end position="460"/>
    </location>
</feature>
<feature type="domain" description="Amino acid transporter transmembrane" evidence="8">
    <location>
        <begin position="37"/>
        <end position="195"/>
    </location>
</feature>
<evidence type="ECO:0000256" key="3">
    <source>
        <dbReference type="ARBA" id="ARBA00022692"/>
    </source>
</evidence>
<dbReference type="Pfam" id="PF01490">
    <property type="entry name" value="Aa_trans"/>
    <property type="match status" value="2"/>
</dbReference>
<evidence type="ECO:0000256" key="7">
    <source>
        <dbReference type="SAM" id="Phobius"/>
    </source>
</evidence>
<keyword evidence="10" id="KW-1185">Reference proteome</keyword>
<dbReference type="OrthoDB" id="28208at2759"/>
<dbReference type="PANTHER" id="PTHR22950">
    <property type="entry name" value="AMINO ACID TRANSPORTER"/>
    <property type="match status" value="1"/>
</dbReference>
<evidence type="ECO:0000256" key="5">
    <source>
        <dbReference type="ARBA" id="ARBA00022989"/>
    </source>
</evidence>
<dbReference type="AlphaFoldDB" id="A0A8X8ADA5"/>
<keyword evidence="6 7" id="KW-0472">Membrane</keyword>
<evidence type="ECO:0000256" key="2">
    <source>
        <dbReference type="ARBA" id="ARBA00022448"/>
    </source>
</evidence>
<feature type="domain" description="Amino acid transporter transmembrane" evidence="8">
    <location>
        <begin position="370"/>
        <end position="540"/>
    </location>
</feature>
<dbReference type="Proteomes" id="UP000886885">
    <property type="component" value="Chromosome 2A"/>
</dbReference>
<accession>A0A8X8ADA5</accession>
<evidence type="ECO:0000313" key="10">
    <source>
        <dbReference type="Proteomes" id="UP000886885"/>
    </source>
</evidence>
<feature type="transmembrane region" description="Helical" evidence="7">
    <location>
        <begin position="195"/>
        <end position="212"/>
    </location>
</feature>
<dbReference type="GO" id="GO:0015179">
    <property type="term" value="F:L-amino acid transmembrane transporter activity"/>
    <property type="evidence" value="ECO:0007669"/>
    <property type="project" value="TreeGrafter"/>
</dbReference>
<evidence type="ECO:0000259" key="8">
    <source>
        <dbReference type="Pfam" id="PF01490"/>
    </source>
</evidence>
<feature type="transmembrane region" description="Helical" evidence="7">
    <location>
        <begin position="162"/>
        <end position="183"/>
    </location>
</feature>
<proteinExistence type="predicted"/>
<evidence type="ECO:0000256" key="1">
    <source>
        <dbReference type="ARBA" id="ARBA00004141"/>
    </source>
</evidence>
<evidence type="ECO:0000313" key="9">
    <source>
        <dbReference type="EMBL" id="KAG6786421.1"/>
    </source>
</evidence>
<comment type="subcellular location">
    <subcellularLocation>
        <location evidence="1">Membrane</location>
        <topology evidence="1">Multi-pass membrane protein</topology>
    </subcellularLocation>
</comment>